<dbReference type="GO" id="GO:0016787">
    <property type="term" value="F:hydrolase activity"/>
    <property type="evidence" value="ECO:0007669"/>
    <property type="project" value="UniProtKB-KW"/>
</dbReference>
<proteinExistence type="predicted"/>
<dbReference type="AlphaFoldDB" id="A0A6J4QEY7"/>
<dbReference type="PROSITE" id="PS51462">
    <property type="entry name" value="NUDIX"/>
    <property type="match status" value="1"/>
</dbReference>
<evidence type="ECO:0000313" key="3">
    <source>
        <dbReference type="EMBL" id="CAA9435984.1"/>
    </source>
</evidence>
<dbReference type="InterPro" id="IPR000086">
    <property type="entry name" value="NUDIX_hydrolase_dom"/>
</dbReference>
<evidence type="ECO:0000259" key="2">
    <source>
        <dbReference type="PROSITE" id="PS51462"/>
    </source>
</evidence>
<protein>
    <recommendedName>
        <fullName evidence="2">Nudix hydrolase domain-containing protein</fullName>
    </recommendedName>
</protein>
<keyword evidence="1" id="KW-0378">Hydrolase</keyword>
<evidence type="ECO:0000256" key="1">
    <source>
        <dbReference type="ARBA" id="ARBA00022801"/>
    </source>
</evidence>
<dbReference type="PANTHER" id="PTHR43222">
    <property type="entry name" value="NUDIX HYDROLASE 23"/>
    <property type="match status" value="1"/>
</dbReference>
<dbReference type="Gene3D" id="3.90.79.10">
    <property type="entry name" value="Nucleoside Triphosphate Pyrophosphohydrolase"/>
    <property type="match status" value="1"/>
</dbReference>
<sequence length="182" mass="19649">MTGPVQNVPFSPAAPYKFCPADGTRLEAPRPSGGATCPLCGRSWYRNSAPAVGAVIVRDGRALVTVRAIEPEKGRIDLPGGFLEVGEHPADGLVREVKEELGVEAKVLGNPVLLATHTYGEDGNWVLAIGFRVRLKDENIHPTDDVAEIKWVSLEELDSLDFAWEHDKRLVRAALENGDGGS</sequence>
<organism evidence="3">
    <name type="scientific">uncultured Rubrobacteraceae bacterium</name>
    <dbReference type="NCBI Taxonomy" id="349277"/>
    <lineage>
        <taxon>Bacteria</taxon>
        <taxon>Bacillati</taxon>
        <taxon>Actinomycetota</taxon>
        <taxon>Rubrobacteria</taxon>
        <taxon>Rubrobacterales</taxon>
        <taxon>Rubrobacteraceae</taxon>
        <taxon>environmental samples</taxon>
    </lineage>
</organism>
<dbReference type="InterPro" id="IPR015797">
    <property type="entry name" value="NUDIX_hydrolase-like_dom_sf"/>
</dbReference>
<dbReference type="Pfam" id="PF00293">
    <property type="entry name" value="NUDIX"/>
    <property type="match status" value="1"/>
</dbReference>
<feature type="domain" description="Nudix hydrolase" evidence="2">
    <location>
        <begin position="47"/>
        <end position="176"/>
    </location>
</feature>
<dbReference type="SUPFAM" id="SSF55811">
    <property type="entry name" value="Nudix"/>
    <property type="match status" value="1"/>
</dbReference>
<name>A0A6J4QEY7_9ACTN</name>
<dbReference type="PANTHER" id="PTHR43222:SF2">
    <property type="entry name" value="NUDIX HYDROLASE 23, CHLOROPLASTIC"/>
    <property type="match status" value="1"/>
</dbReference>
<dbReference type="PROSITE" id="PS00893">
    <property type="entry name" value="NUDIX_BOX"/>
    <property type="match status" value="1"/>
</dbReference>
<gene>
    <name evidence="3" type="ORF">AVDCRST_MAG37-968</name>
</gene>
<dbReference type="EMBL" id="CADCVD010000038">
    <property type="protein sequence ID" value="CAA9435984.1"/>
    <property type="molecule type" value="Genomic_DNA"/>
</dbReference>
<dbReference type="InterPro" id="IPR020084">
    <property type="entry name" value="NUDIX_hydrolase_CS"/>
</dbReference>
<reference evidence="3" key="1">
    <citation type="submission" date="2020-02" db="EMBL/GenBank/DDBJ databases">
        <authorList>
            <person name="Meier V. D."/>
        </authorList>
    </citation>
    <scope>NUCLEOTIDE SEQUENCE</scope>
    <source>
        <strain evidence="3">AVDCRST_MAG37</strain>
    </source>
</reference>
<accession>A0A6J4QEY7</accession>